<dbReference type="KEGG" id="mtr:11433696"/>
<reference evidence="2 5" key="2">
    <citation type="journal article" date="2014" name="BMC Genomics">
        <title>An improved genome release (version Mt4.0) for the model legume Medicago truncatula.</title>
        <authorList>
            <person name="Tang H."/>
            <person name="Krishnakumar V."/>
            <person name="Bidwell S."/>
            <person name="Rosen B."/>
            <person name="Chan A."/>
            <person name="Zhou S."/>
            <person name="Gentzbittel L."/>
            <person name="Childs K.L."/>
            <person name="Yandell M."/>
            <person name="Gundlach H."/>
            <person name="Mayer K.F."/>
            <person name="Schwartz D.C."/>
            <person name="Town C.D."/>
        </authorList>
    </citation>
    <scope>GENOME REANNOTATION</scope>
    <source>
        <strain evidence="4 5">cv. Jemalong A17</strain>
    </source>
</reference>
<feature type="compositionally biased region" description="Low complexity" evidence="1">
    <location>
        <begin position="112"/>
        <end position="123"/>
    </location>
</feature>
<reference evidence="4" key="3">
    <citation type="submission" date="2015-04" db="UniProtKB">
        <authorList>
            <consortium name="EnsemblPlants"/>
        </authorList>
    </citation>
    <scope>IDENTIFICATION</scope>
    <source>
        <strain evidence="4">cv. Jemalong A17</strain>
    </source>
</reference>
<sequence>MAPGTIPSSSSSWKPARVRFNTKKRVHVNGIATSRKVARVEGRGRPSLKSNSNSEEENASFEVDEGTGVPSSKSSLPATKPQQPPPPPIDSPLPSDVSLCHGSKRKKRKTSTRTNASSSADTNRQFPPKRRLRKARVGGKSSDNPKNENLDNQNLKPSPMALRVRSKGARKSRVRNRMPSPKSISLSKSKLPCDNISISDQNILAGGQGSNWELSSFERGKSISDSCKPQPLKFSDQQNVIAGGQRSSERGGKSISGSSKPQPLENICIDEASPKSGSPVTEPQQPLNDEEEDLSYMNSHLTFEQMVENMKKVNELALDESESESEHNGMQCNCDFNNCTCLKSYYEYLALDYAELDFSLR</sequence>
<evidence type="ECO:0000313" key="2">
    <source>
        <dbReference type="EMBL" id="AES98284.1"/>
    </source>
</evidence>
<evidence type="ECO:0000313" key="5">
    <source>
        <dbReference type="Proteomes" id="UP000002051"/>
    </source>
</evidence>
<feature type="compositionally biased region" description="Basic residues" evidence="1">
    <location>
        <begin position="164"/>
        <end position="176"/>
    </location>
</feature>
<evidence type="ECO:0000313" key="3">
    <source>
        <dbReference type="EMBL" id="RHN56280.1"/>
    </source>
</evidence>
<evidence type="ECO:0000256" key="1">
    <source>
        <dbReference type="SAM" id="MobiDB-lite"/>
    </source>
</evidence>
<reference evidence="3" key="4">
    <citation type="journal article" date="2018" name="Nat. Plants">
        <title>Whole-genome landscape of Medicago truncatula symbiotic genes.</title>
        <authorList>
            <person name="Pecrix Y."/>
            <person name="Gamas P."/>
            <person name="Carrere S."/>
        </authorList>
    </citation>
    <scope>NUCLEOTIDE SEQUENCE</scope>
    <source>
        <tissue evidence="3">Leaves</tissue>
    </source>
</reference>
<dbReference type="Proteomes" id="UP000002051">
    <property type="component" value="Chromosome 5"/>
</dbReference>
<feature type="compositionally biased region" description="Basic residues" evidence="1">
    <location>
        <begin position="127"/>
        <end position="137"/>
    </location>
</feature>
<feature type="compositionally biased region" description="Acidic residues" evidence="1">
    <location>
        <begin position="54"/>
        <end position="65"/>
    </location>
</feature>
<dbReference type="EMBL" id="PSQE01000005">
    <property type="protein sequence ID" value="RHN56280.1"/>
    <property type="molecule type" value="Genomic_DNA"/>
</dbReference>
<dbReference type="PaxDb" id="3880-AES98284"/>
<protein>
    <submittedName>
        <fullName evidence="2 4">Uncharacterized protein</fullName>
    </submittedName>
</protein>
<gene>
    <name evidence="4" type="primary">11433696</name>
    <name evidence="2" type="ordered locus">MTR_5g066610</name>
    <name evidence="3" type="ORF">MtrunA17_Chr5g0427741</name>
</gene>
<evidence type="ECO:0000313" key="4">
    <source>
        <dbReference type="EnsemblPlants" id="AES98284"/>
    </source>
</evidence>
<dbReference type="Proteomes" id="UP000265566">
    <property type="component" value="Chromosome 5"/>
</dbReference>
<dbReference type="Gramene" id="rna31652">
    <property type="protein sequence ID" value="RHN56280.1"/>
    <property type="gene ID" value="gene31652"/>
</dbReference>
<dbReference type="HOGENOM" id="CLU_768080_0_0_1"/>
<proteinExistence type="predicted"/>
<keyword evidence="5" id="KW-1185">Reference proteome</keyword>
<feature type="compositionally biased region" description="Basic residues" evidence="1">
    <location>
        <begin position="16"/>
        <end position="27"/>
    </location>
</feature>
<accession>G7JYG4</accession>
<feature type="compositionally biased region" description="Pro residues" evidence="1">
    <location>
        <begin position="82"/>
        <end position="91"/>
    </location>
</feature>
<reference evidence="2 5" key="1">
    <citation type="journal article" date="2011" name="Nature">
        <title>The Medicago genome provides insight into the evolution of rhizobial symbioses.</title>
        <authorList>
            <person name="Young N.D."/>
            <person name="Debelle F."/>
            <person name="Oldroyd G.E."/>
            <person name="Geurts R."/>
            <person name="Cannon S.B."/>
            <person name="Udvardi M.K."/>
            <person name="Benedito V.A."/>
            <person name="Mayer K.F."/>
            <person name="Gouzy J."/>
            <person name="Schoof H."/>
            <person name="Van de Peer Y."/>
            <person name="Proost S."/>
            <person name="Cook D.R."/>
            <person name="Meyers B.C."/>
            <person name="Spannagl M."/>
            <person name="Cheung F."/>
            <person name="De Mita S."/>
            <person name="Krishnakumar V."/>
            <person name="Gundlach H."/>
            <person name="Zhou S."/>
            <person name="Mudge J."/>
            <person name="Bharti A.K."/>
            <person name="Murray J.D."/>
            <person name="Naoumkina M.A."/>
            <person name="Rosen B."/>
            <person name="Silverstein K.A."/>
            <person name="Tang H."/>
            <person name="Rombauts S."/>
            <person name="Zhao P.X."/>
            <person name="Zhou P."/>
            <person name="Barbe V."/>
            <person name="Bardou P."/>
            <person name="Bechner M."/>
            <person name="Bellec A."/>
            <person name="Berger A."/>
            <person name="Berges H."/>
            <person name="Bidwell S."/>
            <person name="Bisseling T."/>
            <person name="Choisne N."/>
            <person name="Couloux A."/>
            <person name="Denny R."/>
            <person name="Deshpande S."/>
            <person name="Dai X."/>
            <person name="Doyle J.J."/>
            <person name="Dudez A.M."/>
            <person name="Farmer A.D."/>
            <person name="Fouteau S."/>
            <person name="Franken C."/>
            <person name="Gibelin C."/>
            <person name="Gish J."/>
            <person name="Goldstein S."/>
            <person name="Gonzalez A.J."/>
            <person name="Green P.J."/>
            <person name="Hallab A."/>
            <person name="Hartog M."/>
            <person name="Hua A."/>
            <person name="Humphray S.J."/>
            <person name="Jeong D.H."/>
            <person name="Jing Y."/>
            <person name="Jocker A."/>
            <person name="Kenton S.M."/>
            <person name="Kim D.J."/>
            <person name="Klee K."/>
            <person name="Lai H."/>
            <person name="Lang C."/>
            <person name="Lin S."/>
            <person name="Macmil S.L."/>
            <person name="Magdelenat G."/>
            <person name="Matthews L."/>
            <person name="McCorrison J."/>
            <person name="Monaghan E.L."/>
            <person name="Mun J.H."/>
            <person name="Najar F.Z."/>
            <person name="Nicholson C."/>
            <person name="Noirot C."/>
            <person name="O'Bleness M."/>
            <person name="Paule C.R."/>
            <person name="Poulain J."/>
            <person name="Prion F."/>
            <person name="Qin B."/>
            <person name="Qu C."/>
            <person name="Retzel E.F."/>
            <person name="Riddle C."/>
            <person name="Sallet E."/>
            <person name="Samain S."/>
            <person name="Samson N."/>
            <person name="Sanders I."/>
            <person name="Saurat O."/>
            <person name="Scarpelli C."/>
            <person name="Schiex T."/>
            <person name="Segurens B."/>
            <person name="Severin A.J."/>
            <person name="Sherrier D.J."/>
            <person name="Shi R."/>
            <person name="Sims S."/>
            <person name="Singer S.R."/>
            <person name="Sinharoy S."/>
            <person name="Sterck L."/>
            <person name="Viollet A."/>
            <person name="Wang B.B."/>
            <person name="Wang K."/>
            <person name="Wang M."/>
            <person name="Wang X."/>
            <person name="Warfsmann J."/>
            <person name="Weissenbach J."/>
            <person name="White D.D."/>
            <person name="White J.D."/>
            <person name="Wiley G.B."/>
            <person name="Wincker P."/>
            <person name="Xing Y."/>
            <person name="Yang L."/>
            <person name="Yao Z."/>
            <person name="Ying F."/>
            <person name="Zhai J."/>
            <person name="Zhou L."/>
            <person name="Zuber A."/>
            <person name="Denarie J."/>
            <person name="Dixon R.A."/>
            <person name="May G.D."/>
            <person name="Schwartz D.C."/>
            <person name="Rogers J."/>
            <person name="Quetier F."/>
            <person name="Town C.D."/>
            <person name="Roe B.A."/>
        </authorList>
    </citation>
    <scope>NUCLEOTIDE SEQUENCE [LARGE SCALE GENOMIC DNA]</scope>
    <source>
        <strain evidence="2">A17</strain>
        <strain evidence="4 5">cv. Jemalong A17</strain>
    </source>
</reference>
<name>G7JYG4_MEDTR</name>
<feature type="compositionally biased region" description="Low complexity" evidence="1">
    <location>
        <begin position="179"/>
        <end position="192"/>
    </location>
</feature>
<feature type="region of interest" description="Disordered" evidence="1">
    <location>
        <begin position="1"/>
        <end position="290"/>
    </location>
</feature>
<dbReference type="EMBL" id="CM001221">
    <property type="protein sequence ID" value="AES98284.1"/>
    <property type="molecule type" value="Genomic_DNA"/>
</dbReference>
<organism evidence="2 5">
    <name type="scientific">Medicago truncatula</name>
    <name type="common">Barrel medic</name>
    <name type="synonym">Medicago tribuloides</name>
    <dbReference type="NCBI Taxonomy" id="3880"/>
    <lineage>
        <taxon>Eukaryota</taxon>
        <taxon>Viridiplantae</taxon>
        <taxon>Streptophyta</taxon>
        <taxon>Embryophyta</taxon>
        <taxon>Tracheophyta</taxon>
        <taxon>Spermatophyta</taxon>
        <taxon>Magnoliopsida</taxon>
        <taxon>eudicotyledons</taxon>
        <taxon>Gunneridae</taxon>
        <taxon>Pentapetalae</taxon>
        <taxon>rosids</taxon>
        <taxon>fabids</taxon>
        <taxon>Fabales</taxon>
        <taxon>Fabaceae</taxon>
        <taxon>Papilionoideae</taxon>
        <taxon>50 kb inversion clade</taxon>
        <taxon>NPAAA clade</taxon>
        <taxon>Hologalegina</taxon>
        <taxon>IRL clade</taxon>
        <taxon>Trifolieae</taxon>
        <taxon>Medicago</taxon>
    </lineage>
</organism>
<feature type="compositionally biased region" description="Polar residues" evidence="1">
    <location>
        <begin position="275"/>
        <end position="287"/>
    </location>
</feature>
<feature type="compositionally biased region" description="Polar residues" evidence="1">
    <location>
        <begin position="1"/>
        <end position="13"/>
    </location>
</feature>
<feature type="compositionally biased region" description="Basic residues" evidence="1">
    <location>
        <begin position="102"/>
        <end position="111"/>
    </location>
</feature>
<dbReference type="EnsemblPlants" id="AES98284">
    <property type="protein sequence ID" value="AES98284"/>
    <property type="gene ID" value="MTR_5g066610"/>
</dbReference>
<dbReference type="AlphaFoldDB" id="G7JYG4"/>